<gene>
    <name evidence="1" type="ORF">GPUH_LOCUS18984</name>
</gene>
<reference evidence="3" key="1">
    <citation type="submission" date="2016-06" db="UniProtKB">
        <authorList>
            <consortium name="WormBaseParasite"/>
        </authorList>
    </citation>
    <scope>IDENTIFICATION</scope>
</reference>
<evidence type="ECO:0000313" key="2">
    <source>
        <dbReference type="Proteomes" id="UP000271098"/>
    </source>
</evidence>
<dbReference type="AlphaFoldDB" id="A0A183EDE5"/>
<protein>
    <submittedName>
        <fullName evidence="3">DH domain-containing protein</fullName>
    </submittedName>
</protein>
<proteinExistence type="predicted"/>
<dbReference type="WBParaSite" id="GPUH_0001901101-mRNA-1">
    <property type="protein sequence ID" value="GPUH_0001901101-mRNA-1"/>
    <property type="gene ID" value="GPUH_0001901101"/>
</dbReference>
<reference evidence="1 2" key="2">
    <citation type="submission" date="2018-11" db="EMBL/GenBank/DDBJ databases">
        <authorList>
            <consortium name="Pathogen Informatics"/>
        </authorList>
    </citation>
    <scope>NUCLEOTIDE SEQUENCE [LARGE SCALE GENOMIC DNA]</scope>
</reference>
<organism evidence="3">
    <name type="scientific">Gongylonema pulchrum</name>
    <dbReference type="NCBI Taxonomy" id="637853"/>
    <lineage>
        <taxon>Eukaryota</taxon>
        <taxon>Metazoa</taxon>
        <taxon>Ecdysozoa</taxon>
        <taxon>Nematoda</taxon>
        <taxon>Chromadorea</taxon>
        <taxon>Rhabditida</taxon>
        <taxon>Spirurina</taxon>
        <taxon>Spiruromorpha</taxon>
        <taxon>Spiruroidea</taxon>
        <taxon>Gongylonematidae</taxon>
        <taxon>Gongylonema</taxon>
    </lineage>
</organism>
<sequence>MERQLMKVINYSSLLRDIAYNSTEKQQQVLFVEKDVSSDVCLDKASTTVIVLRDLIAVAREPPVLSAEALDDDMSDPLKTMRMLLVSSRRALVI</sequence>
<keyword evidence="2" id="KW-1185">Reference proteome</keyword>
<name>A0A183EDE5_9BILA</name>
<dbReference type="EMBL" id="UYRT01087712">
    <property type="protein sequence ID" value="VDN32884.1"/>
    <property type="molecule type" value="Genomic_DNA"/>
</dbReference>
<accession>A0A183EDE5</accession>
<evidence type="ECO:0000313" key="3">
    <source>
        <dbReference type="WBParaSite" id="GPUH_0001901101-mRNA-1"/>
    </source>
</evidence>
<dbReference type="Proteomes" id="UP000271098">
    <property type="component" value="Unassembled WGS sequence"/>
</dbReference>
<evidence type="ECO:0000313" key="1">
    <source>
        <dbReference type="EMBL" id="VDN32884.1"/>
    </source>
</evidence>